<dbReference type="GO" id="GO:0004622">
    <property type="term" value="F:phosphatidylcholine lysophospholipase activity"/>
    <property type="evidence" value="ECO:0007669"/>
    <property type="project" value="TreeGrafter"/>
</dbReference>
<dbReference type="InterPro" id="IPR029058">
    <property type="entry name" value="AB_hydrolase_fold"/>
</dbReference>
<feature type="transmembrane region" description="Helical" evidence="1">
    <location>
        <begin position="40"/>
        <end position="62"/>
    </location>
</feature>
<dbReference type="EMBL" id="GEZM01102914">
    <property type="protein sequence ID" value="JAV51721.1"/>
    <property type="molecule type" value="Transcribed_RNA"/>
</dbReference>
<dbReference type="PANTHER" id="PTHR12277">
    <property type="entry name" value="ALPHA/BETA HYDROLASE DOMAIN-CONTAINING PROTEIN"/>
    <property type="match status" value="1"/>
</dbReference>
<evidence type="ECO:0000256" key="1">
    <source>
        <dbReference type="SAM" id="Phobius"/>
    </source>
</evidence>
<sequence>MAIKRRSVIESIPSINCYMDYDYELYTRDEKVSCCQRYRCCLIAVTTLLLLLVLAFIVIFVVPPVTFMLSIGVQRYVIFLATYGNETGGFTNFKEIGLEGLRNLYVPVDHNGTLGVWHVLPLEYTYEAVTSASYNYDDALADGKYPVLLYLHDSGENRITSKNKYMILRRFFHVIAFDYRSYGDSTDAELSEGGLVHDSANLYRWTRTHTGNDAYVWGHGLGSSIAAKTVAQLRNESIVPKGLFLESAFTNLEELLTVNSYMKIFSWTPWFKPTFLDSLRENEFLFKTDEYILSVDCPIMIVHAEDNHLIPYTQSEKLVRIGNKKRVNEVQGNITFHLFPKNDHYGHNDIYLAPQLPEYIRSHIDTCNEYNKGKG</sequence>
<dbReference type="AlphaFoldDB" id="A0A1Y1JUA4"/>
<dbReference type="Gene3D" id="3.40.50.1820">
    <property type="entry name" value="alpha/beta hydrolase"/>
    <property type="match status" value="1"/>
</dbReference>
<dbReference type="GO" id="GO:0005789">
    <property type="term" value="C:endoplasmic reticulum membrane"/>
    <property type="evidence" value="ECO:0007669"/>
    <property type="project" value="TreeGrafter"/>
</dbReference>
<name>A0A1Y1JUA4_PHOPY</name>
<keyword evidence="1" id="KW-0812">Transmembrane</keyword>
<dbReference type="SUPFAM" id="SSF53474">
    <property type="entry name" value="alpha/beta-Hydrolases"/>
    <property type="match status" value="1"/>
</dbReference>
<organism evidence="2">
    <name type="scientific">Photinus pyralis</name>
    <name type="common">Common eastern firefly</name>
    <name type="synonym">Lampyris pyralis</name>
    <dbReference type="NCBI Taxonomy" id="7054"/>
    <lineage>
        <taxon>Eukaryota</taxon>
        <taxon>Metazoa</taxon>
        <taxon>Ecdysozoa</taxon>
        <taxon>Arthropoda</taxon>
        <taxon>Hexapoda</taxon>
        <taxon>Insecta</taxon>
        <taxon>Pterygota</taxon>
        <taxon>Neoptera</taxon>
        <taxon>Endopterygota</taxon>
        <taxon>Coleoptera</taxon>
        <taxon>Polyphaga</taxon>
        <taxon>Elateriformia</taxon>
        <taxon>Elateroidea</taxon>
        <taxon>Lampyridae</taxon>
        <taxon>Lampyrinae</taxon>
        <taxon>Photinus</taxon>
    </lineage>
</organism>
<dbReference type="GO" id="GO:0047372">
    <property type="term" value="F:monoacylglycerol lipase activity"/>
    <property type="evidence" value="ECO:0007669"/>
    <property type="project" value="TreeGrafter"/>
</dbReference>
<keyword evidence="1" id="KW-1133">Transmembrane helix</keyword>
<reference evidence="2" key="1">
    <citation type="journal article" date="2016" name="Sci. Rep.">
        <title>Molecular characterization of firefly nuptial gifts: a multi-omics approach sheds light on postcopulatory sexual selection.</title>
        <authorList>
            <person name="Al-Wathiqui N."/>
            <person name="Fallon T.R."/>
            <person name="South A."/>
            <person name="Weng J.K."/>
            <person name="Lewis S.M."/>
        </authorList>
    </citation>
    <scope>NUCLEOTIDE SEQUENCE</scope>
</reference>
<keyword evidence="1" id="KW-0472">Membrane</keyword>
<dbReference type="GO" id="GO:0006660">
    <property type="term" value="P:phosphatidylserine catabolic process"/>
    <property type="evidence" value="ECO:0007669"/>
    <property type="project" value="TreeGrafter"/>
</dbReference>
<dbReference type="PANTHER" id="PTHR12277:SF194">
    <property type="entry name" value="FI04476P"/>
    <property type="match status" value="1"/>
</dbReference>
<accession>A0A1Y1JUA4</accession>
<evidence type="ECO:0000313" key="2">
    <source>
        <dbReference type="EMBL" id="JAV51721.1"/>
    </source>
</evidence>
<protein>
    <submittedName>
        <fullName evidence="2">Uncharacterized protein</fullName>
    </submittedName>
</protein>
<dbReference type="GO" id="GO:0052651">
    <property type="term" value="P:monoacylglycerol catabolic process"/>
    <property type="evidence" value="ECO:0007669"/>
    <property type="project" value="TreeGrafter"/>
</dbReference>
<proteinExistence type="predicted"/>